<protein>
    <recommendedName>
        <fullName evidence="2">Class II aldolase/adducin N-terminal domain-containing protein</fullName>
    </recommendedName>
</protein>
<evidence type="ECO:0008006" key="2">
    <source>
        <dbReference type="Google" id="ProtNLM"/>
    </source>
</evidence>
<sequence length="83" mass="9743">MLFINTNYVLGHYQKEQPYGSTELVDEVVKILNMNYNYFLIKEHGFISLGKTIDEAGNNTIEQHKKAVELRDKNLKNAHYLQR</sequence>
<gene>
    <name evidence="1" type="ORF">MSIBF_A4520002</name>
</gene>
<accession>A0A098EFB0</accession>
<dbReference type="InterPro" id="IPR036409">
    <property type="entry name" value="Aldolase_II/adducin_N_sf"/>
</dbReference>
<organism evidence="1">
    <name type="scientific">groundwater metagenome</name>
    <dbReference type="NCBI Taxonomy" id="717931"/>
    <lineage>
        <taxon>unclassified sequences</taxon>
        <taxon>metagenomes</taxon>
        <taxon>ecological metagenomes</taxon>
    </lineage>
</organism>
<dbReference type="AlphaFoldDB" id="A0A098EFB0"/>
<dbReference type="EMBL" id="CCXY01000393">
    <property type="protein sequence ID" value="CEG13705.1"/>
    <property type="molecule type" value="Genomic_DNA"/>
</dbReference>
<evidence type="ECO:0000313" key="1">
    <source>
        <dbReference type="EMBL" id="CEG13705.1"/>
    </source>
</evidence>
<dbReference type="Gene3D" id="3.40.225.10">
    <property type="entry name" value="Class II aldolase/adducin N-terminal domain"/>
    <property type="match status" value="1"/>
</dbReference>
<name>A0A098EFB0_9ZZZZ</name>
<reference evidence="1" key="1">
    <citation type="submission" date="2014-09" db="EMBL/GenBank/DDBJ databases">
        <authorList>
            <person name="Probst J Alexander"/>
        </authorList>
    </citation>
    <scope>NUCLEOTIDE SEQUENCE</scope>
</reference>
<proteinExistence type="predicted"/>
<dbReference type="SUPFAM" id="SSF53639">
    <property type="entry name" value="AraD/HMP-PK domain-like"/>
    <property type="match status" value="1"/>
</dbReference>